<evidence type="ECO:0008006" key="3">
    <source>
        <dbReference type="Google" id="ProtNLM"/>
    </source>
</evidence>
<comment type="caution">
    <text evidence="1">The sequence shown here is derived from an EMBL/GenBank/DDBJ whole genome shotgun (WGS) entry which is preliminary data.</text>
</comment>
<reference evidence="1 2" key="2">
    <citation type="journal article" date="2016" name="Int. J. Syst. Evol. Microbiol.">
        <title>Vitellibacter aquimaris sp. nov., a marine bacterium isolated from seawater.</title>
        <authorList>
            <person name="Thevarajoo S."/>
            <person name="Selvaratnam C."/>
            <person name="Goh K.M."/>
            <person name="Hong K.W."/>
            <person name="Chan X.Y."/>
            <person name="Chan K.G."/>
            <person name="Chong C.S."/>
        </authorList>
    </citation>
    <scope>NUCLEOTIDE SEQUENCE [LARGE SCALE GENOMIC DNA]</scope>
    <source>
        <strain evidence="1 2">D-24</strain>
    </source>
</reference>
<evidence type="ECO:0000313" key="2">
    <source>
        <dbReference type="Proteomes" id="UP000070138"/>
    </source>
</evidence>
<sequence>MKFILSIYNVIYILEKNIKQSSMFKKLLFVLLFSASCTLLFSQERPIEIIEEAKANRLFLYALNKNEKDLDVLITVEGTNFRQSKSVPRPVRVPAASKVLLTNLIVERNKRANYTYKLQVSDSLSRRALQREFESIKIEPKKKVIVYIPENCSSCDTLVSNLDKSNYLYTSLHFSEKPELKEQLAPAFANSTVKIDSISTPIISLGGVLHVKIEDYEQLLEELNK</sequence>
<gene>
    <name evidence="1" type="ORF">LS48_06940</name>
</gene>
<reference evidence="2" key="1">
    <citation type="submission" date="2014-10" db="EMBL/GenBank/DDBJ databases">
        <title>Genome sequencing of Vitellibacter sp. D-24.</title>
        <authorList>
            <person name="Thevarajoo S."/>
            <person name="Selvaratnam C."/>
            <person name="Goh K.M."/>
            <person name="Chong C.S."/>
        </authorList>
    </citation>
    <scope>NUCLEOTIDE SEQUENCE [LARGE SCALE GENOMIC DNA]</scope>
    <source>
        <strain evidence="2">D-24</strain>
    </source>
</reference>
<dbReference type="STRING" id="1548749.LS48_06940"/>
<dbReference type="AlphaFoldDB" id="A0A137RJ28"/>
<accession>A0A137RJ28</accession>
<evidence type="ECO:0000313" key="1">
    <source>
        <dbReference type="EMBL" id="KXO00193.1"/>
    </source>
</evidence>
<keyword evidence="2" id="KW-1185">Reference proteome</keyword>
<dbReference type="EMBL" id="JRWG01000003">
    <property type="protein sequence ID" value="KXO00193.1"/>
    <property type="molecule type" value="Genomic_DNA"/>
</dbReference>
<name>A0A137RJ28_9FLAO</name>
<organism evidence="1 2">
    <name type="scientific">Aequorivita aquimaris</name>
    <dbReference type="NCBI Taxonomy" id="1548749"/>
    <lineage>
        <taxon>Bacteria</taxon>
        <taxon>Pseudomonadati</taxon>
        <taxon>Bacteroidota</taxon>
        <taxon>Flavobacteriia</taxon>
        <taxon>Flavobacteriales</taxon>
        <taxon>Flavobacteriaceae</taxon>
        <taxon>Aequorivita</taxon>
    </lineage>
</organism>
<proteinExistence type="predicted"/>
<protein>
    <recommendedName>
        <fullName evidence="3">Glutaredoxin domain-containing protein</fullName>
    </recommendedName>
</protein>
<dbReference type="Proteomes" id="UP000070138">
    <property type="component" value="Unassembled WGS sequence"/>
</dbReference>